<dbReference type="KEGG" id="sbk:SHEWBE_0499"/>
<evidence type="ECO:0000256" key="4">
    <source>
        <dbReference type="ARBA" id="ARBA00022825"/>
    </source>
</evidence>
<dbReference type="InterPro" id="IPR001478">
    <property type="entry name" value="PDZ"/>
</dbReference>
<dbReference type="AlphaFoldDB" id="A0A330LY19"/>
<name>A0A330LY19_9GAMM</name>
<dbReference type="NCBIfam" id="TIGR00225">
    <property type="entry name" value="prc"/>
    <property type="match status" value="1"/>
</dbReference>
<evidence type="ECO:0000259" key="6">
    <source>
        <dbReference type="PROSITE" id="PS50106"/>
    </source>
</evidence>
<dbReference type="GO" id="GO:0007165">
    <property type="term" value="P:signal transduction"/>
    <property type="evidence" value="ECO:0007669"/>
    <property type="project" value="TreeGrafter"/>
</dbReference>
<dbReference type="SUPFAM" id="SSF52096">
    <property type="entry name" value="ClpP/crotonase"/>
    <property type="match status" value="1"/>
</dbReference>
<dbReference type="SMART" id="SM00228">
    <property type="entry name" value="PDZ"/>
    <property type="match status" value="1"/>
</dbReference>
<evidence type="ECO:0000313" key="8">
    <source>
        <dbReference type="Proteomes" id="UP000250123"/>
    </source>
</evidence>
<dbReference type="GO" id="GO:0006508">
    <property type="term" value="P:proteolysis"/>
    <property type="evidence" value="ECO:0007669"/>
    <property type="project" value="UniProtKB-KW"/>
</dbReference>
<evidence type="ECO:0000313" key="7">
    <source>
        <dbReference type="EMBL" id="SQH74488.1"/>
    </source>
</evidence>
<evidence type="ECO:0000256" key="3">
    <source>
        <dbReference type="ARBA" id="ARBA00022801"/>
    </source>
</evidence>
<dbReference type="RefSeq" id="WP_112351304.1">
    <property type="nucleotide sequence ID" value="NZ_LS483452.1"/>
</dbReference>
<dbReference type="FunFam" id="3.90.226.10:FF:000029">
    <property type="entry name" value="Peptidase, S41 family"/>
    <property type="match status" value="1"/>
</dbReference>
<feature type="domain" description="PDZ" evidence="6">
    <location>
        <begin position="85"/>
        <end position="151"/>
    </location>
</feature>
<dbReference type="OrthoDB" id="9812068at2"/>
<dbReference type="InterPro" id="IPR029045">
    <property type="entry name" value="ClpP/crotonase-like_dom_sf"/>
</dbReference>
<keyword evidence="2 5" id="KW-0645">Protease</keyword>
<dbReference type="Gene3D" id="3.90.226.10">
    <property type="entry name" value="2-enoyl-CoA Hydratase, Chain A, domain 1"/>
    <property type="match status" value="1"/>
</dbReference>
<dbReference type="SUPFAM" id="SSF50156">
    <property type="entry name" value="PDZ domain-like"/>
    <property type="match status" value="1"/>
</dbReference>
<gene>
    <name evidence="7" type="ORF">SHEWBE_0499</name>
</gene>
<dbReference type="SMART" id="SM00245">
    <property type="entry name" value="TSPc"/>
    <property type="match status" value="1"/>
</dbReference>
<organism evidence="7 8">
    <name type="scientific">Shewanella benthica</name>
    <dbReference type="NCBI Taxonomy" id="43661"/>
    <lineage>
        <taxon>Bacteria</taxon>
        <taxon>Pseudomonadati</taxon>
        <taxon>Pseudomonadota</taxon>
        <taxon>Gammaproteobacteria</taxon>
        <taxon>Alteromonadales</taxon>
        <taxon>Shewanellaceae</taxon>
        <taxon>Shewanella</taxon>
    </lineage>
</organism>
<dbReference type="Gene3D" id="3.30.750.44">
    <property type="match status" value="1"/>
</dbReference>
<sequence length="406" mass="44723">MSKYIHYLCSILVGVGLGISVTLSGQENAEQYHHNLNYPLLLDIINTVETYYVTELSQDELIAAAIEGIFAKLDPYSNFLNKQEFSNIRNANKGEYFGFGIEIATEDNQITIITPFAGSPAERAGIKPGDIIVKLNNNNVDYSKLDDLLKEIKDHSQNNQSIVLALTHSNMDTVYEVTLVPSLISVHSVTAELLDGNIGFIKLTSFQDNSTEDMVKQLAQWQPLKLQGLILDLRNNPGGLLDQAIKIADIFLEKGRIVSTEGRFFDANSDYYASPQTMLHDVPMLVLINKGSASASEVLAAALQDNKRAKLIGETSFGKGTIQSLIPTLMEGNAIKLTIAKYTTPNGRDINSKGIEPDIKLQLDAVTNKQTVPIIDETNVHDNIEDNSVETDLILDSAITWIKTHS</sequence>
<dbReference type="Proteomes" id="UP000250123">
    <property type="component" value="Chromosome SHEWBE"/>
</dbReference>
<dbReference type="GO" id="GO:0008236">
    <property type="term" value="F:serine-type peptidase activity"/>
    <property type="evidence" value="ECO:0007669"/>
    <property type="project" value="UniProtKB-KW"/>
</dbReference>
<dbReference type="GO" id="GO:0030288">
    <property type="term" value="C:outer membrane-bounded periplasmic space"/>
    <property type="evidence" value="ECO:0007669"/>
    <property type="project" value="TreeGrafter"/>
</dbReference>
<evidence type="ECO:0000256" key="5">
    <source>
        <dbReference type="RuleBase" id="RU004404"/>
    </source>
</evidence>
<dbReference type="Pfam" id="PF17820">
    <property type="entry name" value="PDZ_6"/>
    <property type="match status" value="1"/>
</dbReference>
<dbReference type="PANTHER" id="PTHR32060">
    <property type="entry name" value="TAIL-SPECIFIC PROTEASE"/>
    <property type="match status" value="1"/>
</dbReference>
<proteinExistence type="inferred from homology"/>
<accession>A0A330LY19</accession>
<keyword evidence="3 5" id="KW-0378">Hydrolase</keyword>
<dbReference type="CDD" id="cd07560">
    <property type="entry name" value="Peptidase_S41_CPP"/>
    <property type="match status" value="1"/>
</dbReference>
<keyword evidence="4 5" id="KW-0720">Serine protease</keyword>
<dbReference type="PANTHER" id="PTHR32060:SF30">
    <property type="entry name" value="CARBOXY-TERMINAL PROCESSING PROTEASE CTPA"/>
    <property type="match status" value="1"/>
</dbReference>
<dbReference type="Gene3D" id="2.30.42.10">
    <property type="match status" value="1"/>
</dbReference>
<dbReference type="InterPro" id="IPR005151">
    <property type="entry name" value="Tail-specific_protease"/>
</dbReference>
<dbReference type="Pfam" id="PF03572">
    <property type="entry name" value="Peptidase_S41"/>
    <property type="match status" value="1"/>
</dbReference>
<dbReference type="PROSITE" id="PS50106">
    <property type="entry name" value="PDZ"/>
    <property type="match status" value="1"/>
</dbReference>
<evidence type="ECO:0000256" key="2">
    <source>
        <dbReference type="ARBA" id="ARBA00022670"/>
    </source>
</evidence>
<dbReference type="InterPro" id="IPR041489">
    <property type="entry name" value="PDZ_6"/>
</dbReference>
<dbReference type="GO" id="GO:0004175">
    <property type="term" value="F:endopeptidase activity"/>
    <property type="evidence" value="ECO:0007669"/>
    <property type="project" value="TreeGrafter"/>
</dbReference>
<protein>
    <submittedName>
        <fullName evidence="7">Putative Carboxyl-terminal protease</fullName>
    </submittedName>
</protein>
<reference evidence="8" key="1">
    <citation type="submission" date="2018-06" db="EMBL/GenBank/DDBJ databases">
        <authorList>
            <person name="Cea G.-C."/>
            <person name="William W."/>
        </authorList>
    </citation>
    <scope>NUCLEOTIDE SEQUENCE [LARGE SCALE GENOMIC DNA]</scope>
    <source>
        <strain evidence="8">DB21MT-2</strain>
    </source>
</reference>
<dbReference type="InterPro" id="IPR036034">
    <property type="entry name" value="PDZ_sf"/>
</dbReference>
<dbReference type="EMBL" id="LS483452">
    <property type="protein sequence ID" value="SQH74488.1"/>
    <property type="molecule type" value="Genomic_DNA"/>
</dbReference>
<evidence type="ECO:0000256" key="1">
    <source>
        <dbReference type="ARBA" id="ARBA00009179"/>
    </source>
</evidence>
<dbReference type="InterPro" id="IPR004447">
    <property type="entry name" value="Peptidase_S41A"/>
</dbReference>
<comment type="similarity">
    <text evidence="1 5">Belongs to the peptidase S41A family.</text>
</comment>